<comment type="caution">
    <text evidence="1">The sequence shown here is derived from an EMBL/GenBank/DDBJ whole genome shotgun (WGS) entry which is preliminary data.</text>
</comment>
<organism evidence="1 2">
    <name type="scientific">Madurella fahalii</name>
    <dbReference type="NCBI Taxonomy" id="1157608"/>
    <lineage>
        <taxon>Eukaryota</taxon>
        <taxon>Fungi</taxon>
        <taxon>Dikarya</taxon>
        <taxon>Ascomycota</taxon>
        <taxon>Pezizomycotina</taxon>
        <taxon>Sordariomycetes</taxon>
        <taxon>Sordariomycetidae</taxon>
        <taxon>Sordariales</taxon>
        <taxon>Sordariales incertae sedis</taxon>
        <taxon>Madurella</taxon>
    </lineage>
</organism>
<dbReference type="Proteomes" id="UP001628179">
    <property type="component" value="Unassembled WGS sequence"/>
</dbReference>
<evidence type="ECO:0000313" key="2">
    <source>
        <dbReference type="Proteomes" id="UP001628179"/>
    </source>
</evidence>
<accession>A0ABQ0GT78</accession>
<reference evidence="1 2" key="1">
    <citation type="submission" date="2024-09" db="EMBL/GenBank/DDBJ databases">
        <title>Itraconazole resistance in Madurella fahalii resulting from another homologue of gene encoding cytochrome P450 14-alpha sterol demethylase (CYP51).</title>
        <authorList>
            <person name="Yoshioka I."/>
            <person name="Fahal A.H."/>
            <person name="Kaneko S."/>
            <person name="Yaguchi T."/>
        </authorList>
    </citation>
    <scope>NUCLEOTIDE SEQUENCE [LARGE SCALE GENOMIC DNA]</scope>
    <source>
        <strain evidence="1 2">IFM 68171</strain>
    </source>
</reference>
<sequence length="247" mass="27084">MGHAESKAVIPQFPAESTAKGLPRRFIAAYKKSWTEIAVTLSDPDSEPAYVVTLDQGWYGNMTMHSGPTVDHQPLAAVKPGGRMRQDFSITLPALPGEGSEGRTEVLRYVVSLRREMFWFAMEVGEGRSRRLEKFEWRRSHGSEVKSLGKGGWGWKLVRVGNDMSESYAGEEIDRADGLTSDGKEVVAVWANITATLTKIGEFEFRGSGATGELGQQWSIMAAVSCMCIWQKSMQTTITTGTAAAVV</sequence>
<proteinExistence type="predicted"/>
<dbReference type="GeneID" id="98181903"/>
<protein>
    <submittedName>
        <fullName evidence="1">Uncharacterized protein</fullName>
    </submittedName>
</protein>
<dbReference type="EMBL" id="BAAFSV010000006">
    <property type="protein sequence ID" value="GAB1320951.1"/>
    <property type="molecule type" value="Genomic_DNA"/>
</dbReference>
<gene>
    <name evidence="1" type="ORF">MFIFM68171_11161</name>
</gene>
<dbReference type="RefSeq" id="XP_070922681.1">
    <property type="nucleotide sequence ID" value="XM_071066580.1"/>
</dbReference>
<name>A0ABQ0GT78_9PEZI</name>
<evidence type="ECO:0000313" key="1">
    <source>
        <dbReference type="EMBL" id="GAB1320951.1"/>
    </source>
</evidence>
<keyword evidence="2" id="KW-1185">Reference proteome</keyword>